<dbReference type="GO" id="GO:0016787">
    <property type="term" value="F:hydrolase activity"/>
    <property type="evidence" value="ECO:0007669"/>
    <property type="project" value="UniProtKB-KW"/>
</dbReference>
<dbReference type="PANTHER" id="PTHR43569">
    <property type="entry name" value="AMIDOHYDROLASE"/>
    <property type="match status" value="1"/>
</dbReference>
<dbReference type="AlphaFoldDB" id="A0A1Y1RZR7"/>
<dbReference type="SUPFAM" id="SSF51556">
    <property type="entry name" value="Metallo-dependent hydrolases"/>
    <property type="match status" value="1"/>
</dbReference>
<dbReference type="RefSeq" id="WP_083049954.1">
    <property type="nucleotide sequence ID" value="NZ_MWQY01000008.1"/>
</dbReference>
<comment type="similarity">
    <text evidence="1">Belongs to the metallo-dependent hydrolases superfamily.</text>
</comment>
<comment type="caution">
    <text evidence="3">The sequence shown here is derived from an EMBL/GenBank/DDBJ whole genome shotgun (WGS) entry which is preliminary data.</text>
</comment>
<feature type="domain" description="Amidohydrolase-related" evidence="2">
    <location>
        <begin position="5"/>
        <end position="280"/>
    </location>
</feature>
<dbReference type="OrthoDB" id="5450317at2"/>
<sequence>MSRVIDSHHHLWNFSEAEYDWIRRDMSVLRQDFTPEMLYSELAASGIDGCVAVQARQSLEETDRLLALAKDSPFIKGVIGWFPLQNDSVEKEIASRVEGGPDRHLVGVRHVVEDEPDPRFILGESFNRGVGLLENYGLVYDILVNEGQLPEVLEFVDRHPRQIFVLDHLAKPRIAAGELHPWKKNLKALAGRENVYCKISGLVTEADWHSWTPDDLKPYLDTAFEAFGARRLMFGSDWPVCLLASSYRKWYRTLAVYCAGLSSDEKEAVFSGNAEKIYRLGLS</sequence>
<dbReference type="InterPro" id="IPR006680">
    <property type="entry name" value="Amidohydro-rel"/>
</dbReference>
<organism evidence="3 4">
    <name type="scientific">Marispirochaeta aestuarii</name>
    <dbReference type="NCBI Taxonomy" id="1963862"/>
    <lineage>
        <taxon>Bacteria</taxon>
        <taxon>Pseudomonadati</taxon>
        <taxon>Spirochaetota</taxon>
        <taxon>Spirochaetia</taxon>
        <taxon>Spirochaetales</taxon>
        <taxon>Spirochaetaceae</taxon>
        <taxon>Marispirochaeta</taxon>
    </lineage>
</organism>
<evidence type="ECO:0000313" key="3">
    <source>
        <dbReference type="EMBL" id="ORC35647.1"/>
    </source>
</evidence>
<evidence type="ECO:0000259" key="2">
    <source>
        <dbReference type="Pfam" id="PF04909"/>
    </source>
</evidence>
<proteinExistence type="inferred from homology"/>
<dbReference type="STRING" id="1963862.B4O97_08355"/>
<dbReference type="EMBL" id="MWQY01000008">
    <property type="protein sequence ID" value="ORC35647.1"/>
    <property type="molecule type" value="Genomic_DNA"/>
</dbReference>
<dbReference type="InterPro" id="IPR052350">
    <property type="entry name" value="Metallo-dep_Lactonases"/>
</dbReference>
<name>A0A1Y1RZR7_9SPIO</name>
<keyword evidence="3" id="KW-0378">Hydrolase</keyword>
<evidence type="ECO:0000256" key="1">
    <source>
        <dbReference type="ARBA" id="ARBA00038310"/>
    </source>
</evidence>
<evidence type="ECO:0000313" key="4">
    <source>
        <dbReference type="Proteomes" id="UP000192343"/>
    </source>
</evidence>
<keyword evidence="4" id="KW-1185">Reference proteome</keyword>
<gene>
    <name evidence="3" type="ORF">B4O97_08355</name>
</gene>
<dbReference type="InterPro" id="IPR032466">
    <property type="entry name" value="Metal_Hydrolase"/>
</dbReference>
<accession>A0A1Y1RZR7</accession>
<reference evidence="3 4" key="1">
    <citation type="submission" date="2017-03" db="EMBL/GenBank/DDBJ databases">
        <title>Draft Genome sequence of Marispirochaeta sp. strain JC444.</title>
        <authorList>
            <person name="Shivani Y."/>
            <person name="Subhash Y."/>
            <person name="Sasikala C."/>
            <person name="Ramana C."/>
        </authorList>
    </citation>
    <scope>NUCLEOTIDE SEQUENCE [LARGE SCALE GENOMIC DNA]</scope>
    <source>
        <strain evidence="3 4">JC444</strain>
    </source>
</reference>
<dbReference type="Pfam" id="PF04909">
    <property type="entry name" value="Amidohydro_2"/>
    <property type="match status" value="1"/>
</dbReference>
<protein>
    <submittedName>
        <fullName evidence="3">Amidohydrolase</fullName>
    </submittedName>
</protein>
<dbReference type="Proteomes" id="UP000192343">
    <property type="component" value="Unassembled WGS sequence"/>
</dbReference>
<dbReference type="PANTHER" id="PTHR43569:SF2">
    <property type="entry name" value="AMIDOHYDROLASE-RELATED DOMAIN-CONTAINING PROTEIN"/>
    <property type="match status" value="1"/>
</dbReference>
<dbReference type="Gene3D" id="3.20.20.140">
    <property type="entry name" value="Metal-dependent hydrolases"/>
    <property type="match status" value="1"/>
</dbReference>